<feature type="compositionally biased region" description="Acidic residues" evidence="1">
    <location>
        <begin position="27"/>
        <end position="36"/>
    </location>
</feature>
<dbReference type="AlphaFoldDB" id="A0A182W6C8"/>
<dbReference type="EnsemblMetazoa" id="AMIN005894-RA">
    <property type="protein sequence ID" value="AMIN005894-PA"/>
    <property type="gene ID" value="AMIN005894"/>
</dbReference>
<keyword evidence="4" id="KW-1185">Reference proteome</keyword>
<feature type="region of interest" description="Disordered" evidence="1">
    <location>
        <begin position="26"/>
        <end position="80"/>
    </location>
</feature>
<feature type="compositionally biased region" description="Acidic residues" evidence="1">
    <location>
        <begin position="53"/>
        <end position="69"/>
    </location>
</feature>
<reference evidence="4" key="1">
    <citation type="submission" date="2013-03" db="EMBL/GenBank/DDBJ databases">
        <title>The Genome Sequence of Anopheles minimus MINIMUS1.</title>
        <authorList>
            <consortium name="The Broad Institute Genomics Platform"/>
            <person name="Neafsey D.E."/>
            <person name="Walton C."/>
            <person name="Walker B."/>
            <person name="Young S.K."/>
            <person name="Zeng Q."/>
            <person name="Gargeya S."/>
            <person name="Fitzgerald M."/>
            <person name="Haas B."/>
            <person name="Abouelleil A."/>
            <person name="Allen A.W."/>
            <person name="Alvarado L."/>
            <person name="Arachchi H.M."/>
            <person name="Berlin A.M."/>
            <person name="Chapman S.B."/>
            <person name="Gainer-Dewar J."/>
            <person name="Goldberg J."/>
            <person name="Griggs A."/>
            <person name="Gujja S."/>
            <person name="Hansen M."/>
            <person name="Howarth C."/>
            <person name="Imamovic A."/>
            <person name="Ireland A."/>
            <person name="Larimer J."/>
            <person name="McCowan C."/>
            <person name="Murphy C."/>
            <person name="Pearson M."/>
            <person name="Poon T.W."/>
            <person name="Priest M."/>
            <person name="Roberts A."/>
            <person name="Saif S."/>
            <person name="Shea T."/>
            <person name="Sisk P."/>
            <person name="Sykes S."/>
            <person name="Wortman J."/>
            <person name="Nusbaum C."/>
            <person name="Birren B."/>
        </authorList>
    </citation>
    <scope>NUCLEOTIDE SEQUENCE [LARGE SCALE GENOMIC DNA]</scope>
    <source>
        <strain evidence="4">MINIMUS1</strain>
    </source>
</reference>
<evidence type="ECO:0000313" key="3">
    <source>
        <dbReference type="EnsemblMetazoa" id="AMIN005894-PA"/>
    </source>
</evidence>
<organism evidence="3 4">
    <name type="scientific">Anopheles minimus</name>
    <dbReference type="NCBI Taxonomy" id="112268"/>
    <lineage>
        <taxon>Eukaryota</taxon>
        <taxon>Metazoa</taxon>
        <taxon>Ecdysozoa</taxon>
        <taxon>Arthropoda</taxon>
        <taxon>Hexapoda</taxon>
        <taxon>Insecta</taxon>
        <taxon>Pterygota</taxon>
        <taxon>Neoptera</taxon>
        <taxon>Endopterygota</taxon>
        <taxon>Diptera</taxon>
        <taxon>Nematocera</taxon>
        <taxon>Culicoidea</taxon>
        <taxon>Culicidae</taxon>
        <taxon>Anophelinae</taxon>
        <taxon>Anopheles</taxon>
    </lineage>
</organism>
<evidence type="ECO:0000313" key="4">
    <source>
        <dbReference type="Proteomes" id="UP000075920"/>
    </source>
</evidence>
<keyword evidence="2" id="KW-0732">Signal</keyword>
<feature type="signal peptide" evidence="2">
    <location>
        <begin position="1"/>
        <end position="26"/>
    </location>
</feature>
<feature type="chain" id="PRO_5008140943" evidence="2">
    <location>
        <begin position="27"/>
        <end position="161"/>
    </location>
</feature>
<name>A0A182W6C8_9DIPT</name>
<evidence type="ECO:0000256" key="2">
    <source>
        <dbReference type="SAM" id="SignalP"/>
    </source>
</evidence>
<reference evidence="3" key="2">
    <citation type="submission" date="2020-05" db="UniProtKB">
        <authorList>
            <consortium name="EnsemblMetazoa"/>
        </authorList>
    </citation>
    <scope>IDENTIFICATION</scope>
    <source>
        <strain evidence="3">MINIMUS1</strain>
    </source>
</reference>
<proteinExistence type="predicted"/>
<dbReference type="Proteomes" id="UP000075920">
    <property type="component" value="Unassembled WGS sequence"/>
</dbReference>
<protein>
    <submittedName>
        <fullName evidence="3">Uncharacterized protein</fullName>
    </submittedName>
</protein>
<evidence type="ECO:0000256" key="1">
    <source>
        <dbReference type="SAM" id="MobiDB-lite"/>
    </source>
</evidence>
<sequence>MKKSTRLTLCVCLILVAITAPSAVLSDEAEEQEQQDNQEAVAPEGEDTQAPADETDANEGEATDTEQQEQPDGTEPRQEGLLELPAGIGVAMGTVGWICMIALVVSYVGADDFYDEGSASFPTTTISPQMIIQSRALFEVPRICPDGLVLDHKGICRRMMG</sequence>
<accession>A0A182W6C8</accession>
<dbReference type="VEuPathDB" id="VectorBase:AMIN005894"/>